<dbReference type="InterPro" id="IPR026082">
    <property type="entry name" value="ABCA"/>
</dbReference>
<dbReference type="GO" id="GO:0005524">
    <property type="term" value="F:ATP binding"/>
    <property type="evidence" value="ECO:0007669"/>
    <property type="project" value="UniProtKB-KW"/>
</dbReference>
<keyword evidence="3" id="KW-0812">Transmembrane</keyword>
<feature type="transmembrane region" description="Helical" evidence="3">
    <location>
        <begin position="275"/>
        <end position="299"/>
    </location>
</feature>
<keyword evidence="3" id="KW-0472">Membrane</keyword>
<reference evidence="5 6" key="1">
    <citation type="journal article" date="2014" name="Curr. Biol.">
        <title>The genome of the clonal raider ant Cerapachys biroi.</title>
        <authorList>
            <person name="Oxley P.R."/>
            <person name="Ji L."/>
            <person name="Fetter-Pruneda I."/>
            <person name="McKenzie S.K."/>
            <person name="Li C."/>
            <person name="Hu H."/>
            <person name="Zhang G."/>
            <person name="Kronauer D.J."/>
        </authorList>
    </citation>
    <scope>NUCLEOTIDE SEQUENCE [LARGE SCALE GENOMIC DNA]</scope>
</reference>
<evidence type="ECO:0000256" key="3">
    <source>
        <dbReference type="SAM" id="Phobius"/>
    </source>
</evidence>
<evidence type="ECO:0000313" key="5">
    <source>
        <dbReference type="EMBL" id="EZA54301.1"/>
    </source>
</evidence>
<evidence type="ECO:0000259" key="4">
    <source>
        <dbReference type="PROSITE" id="PS50893"/>
    </source>
</evidence>
<dbReference type="OMA" id="PIAMNLV"/>
<feature type="transmembrane region" description="Helical" evidence="3">
    <location>
        <begin position="885"/>
        <end position="905"/>
    </location>
</feature>
<dbReference type="PANTHER" id="PTHR19229:SF250">
    <property type="entry name" value="ABC TRANSPORTER DOMAIN-CONTAINING PROTEIN-RELATED"/>
    <property type="match status" value="1"/>
</dbReference>
<dbReference type="PROSITE" id="PS50893">
    <property type="entry name" value="ABC_TRANSPORTER_2"/>
    <property type="match status" value="2"/>
</dbReference>
<dbReference type="PANTHER" id="PTHR19229">
    <property type="entry name" value="ATP-BINDING CASSETTE TRANSPORTER SUBFAMILY A ABCA"/>
    <property type="match status" value="1"/>
</dbReference>
<sequence>MLRVSKIIRHPRLKRFWTKWRILMWKAVLMRLHSPIITVLEIIIAVIFSLQIRLMFEPHVLYPQDLDRYSRDDILKKLPDNVQCWYAPKTAFIDELMLKAAKMLRTNIQAADSEISLVHSRYMKNDTSKVLWAIFEVDKYAVEKPKALEYKIRSSEIGENRIIMMHEEEPSHEDPYMLSGFMALQIAIEKSFVEMWTNPTLPNIADNLTIGRFPFYKMDFLILPSVIRPNISVIYYMMVVAFLLLPVATLSKALHDKETGFRGLMRLTDMSFSMLYIGWLNYLMITLLPVTIACTILLYPVFSTANALITVIFIMMYNILSVLFMLTIGTFFNHSTKALLVSILFWFFLTHFTIVVDQFLLRASILWKIGSLILPHNGLLYGLIAFTSRIDLDDYESESVRNILRRIKPRNYIDPSYLWPRWFSELIALRNAHDIIHVKEKISIGIILFAWSLHIIFWYLLAVYLDNINPGKFGSAKSWYYLCKKCNRDNNELTLRGSTNWSAVEHTPSYIKPSIRVRCVSKEFGRIRERVTAIDNVTIDFYHQEFSVILGHNGTGKSCLLKIITGMYKPTRGHVYLEGRDYGEYENSMDPIGFCPQENILVNYLTTMQHLYIFGMMKGMTYKDAHWESLKLLKQLDLEFVKDTKVKACCFSTQRRICLGMALIGNSKILILDEPTYGIDPEHRRHVWDLLSDIKRKKTILMATNSMEAAELLADRIAIIVNGRIECYGSKMYLNRRYGIGYVLSLLVQENCNIQRVQTEIQEFCADPITLRGKMGLVIRFDVPRSSRFTKLLQYLKSNKEELGIVSATLSAASIEGQFLRIGLESQFKERCISVPNKYELIVQRRRRDLLRKAKLWERLTGDALWRQQVLAMFYKKLLHIASSWKLYTFSVTLAIITLTLTTMIGELSSFTLFDTIEKVMNLTSYIDNNFHVLYYAADDKSARNFLVTLYTTGQAYSDRPNYHISRNITATDLMVHPDLHSIEFRDCYVMSIDIHANGYVQLMYSSTAVHSGPIALNLLHNALLRYYTDSDDHYIKLTSRPLVKPEMLQTNVIVQVLMIFLCYGACAIPLGYCIQLFTRKPENVYLIVILINVVVENCKGKHCYKQLNVMLIKQSGAEYHHSVIDDILLMVSQMVFLHIILEICEEKNRRKWNSYSMPYTKDNDNVDSEVIEEKKRVEEHIKHYDETKSLPSHVALVVQNLRKEYAERAIYNQDCFGLLGFNGAGKSTIYKMLTGQIKMSAGRAVIYGYEFTRNQEKFIGAIGYCPQTNGLSDFMTGRQYLRLHAALRGIPYEHLNDEVNKWLDVLDMLDFENLEIADCPWGVQRKLCILQSLIGDLPMVFMDEPSAGIDVMTRHALCEILYQIREMGRSILITTHSMREAEAMCLRVGILVNGQFVAIGSCEHLKAKHGRNFILNIKVVPGFQIVNLEKIKKTIEDTFPTIKFQDSYLCVLKYELESGISYSHVFDKLEKLRQRYVWITDFSVNQPSMDEVFFTLAKKQEEPLQKLTLYKRLRLWIVRTIEYVRKI</sequence>
<dbReference type="InterPro" id="IPR027417">
    <property type="entry name" value="P-loop_NTPase"/>
</dbReference>
<feature type="domain" description="ABC transporter" evidence="4">
    <location>
        <begin position="1182"/>
        <end position="1419"/>
    </location>
</feature>
<organism evidence="5 6">
    <name type="scientific">Ooceraea biroi</name>
    <name type="common">Clonal raider ant</name>
    <name type="synonym">Cerapachys biroi</name>
    <dbReference type="NCBI Taxonomy" id="2015173"/>
    <lineage>
        <taxon>Eukaryota</taxon>
        <taxon>Metazoa</taxon>
        <taxon>Ecdysozoa</taxon>
        <taxon>Arthropoda</taxon>
        <taxon>Hexapoda</taxon>
        <taxon>Insecta</taxon>
        <taxon>Pterygota</taxon>
        <taxon>Neoptera</taxon>
        <taxon>Endopterygota</taxon>
        <taxon>Hymenoptera</taxon>
        <taxon>Apocrita</taxon>
        <taxon>Aculeata</taxon>
        <taxon>Formicoidea</taxon>
        <taxon>Formicidae</taxon>
        <taxon>Dorylinae</taxon>
        <taxon>Ooceraea</taxon>
    </lineage>
</organism>
<feature type="transmembrane region" description="Helical" evidence="3">
    <location>
        <begin position="233"/>
        <end position="254"/>
    </location>
</feature>
<dbReference type="GO" id="GO:0016020">
    <property type="term" value="C:membrane"/>
    <property type="evidence" value="ECO:0007669"/>
    <property type="project" value="InterPro"/>
</dbReference>
<gene>
    <name evidence="5" type="ORF">X777_06176</name>
</gene>
<feature type="transmembrane region" description="Helical" evidence="3">
    <location>
        <begin position="28"/>
        <end position="50"/>
    </location>
</feature>
<dbReference type="CDD" id="cd03263">
    <property type="entry name" value="ABC_subfamily_A"/>
    <property type="match status" value="2"/>
</dbReference>
<dbReference type="GO" id="GO:0140359">
    <property type="term" value="F:ABC-type transporter activity"/>
    <property type="evidence" value="ECO:0007669"/>
    <property type="project" value="InterPro"/>
</dbReference>
<protein>
    <submittedName>
        <fullName evidence="5">ATP-binding cassette sub-family A member</fullName>
    </submittedName>
</protein>
<dbReference type="SUPFAM" id="SSF52540">
    <property type="entry name" value="P-loop containing nucleoside triphosphate hydrolases"/>
    <property type="match status" value="2"/>
</dbReference>
<dbReference type="GO" id="GO:0016887">
    <property type="term" value="F:ATP hydrolysis activity"/>
    <property type="evidence" value="ECO:0007669"/>
    <property type="project" value="InterPro"/>
</dbReference>
<feature type="transmembrane region" description="Helical" evidence="3">
    <location>
        <begin position="305"/>
        <end position="326"/>
    </location>
</feature>
<evidence type="ECO:0000256" key="2">
    <source>
        <dbReference type="ARBA" id="ARBA00022840"/>
    </source>
</evidence>
<dbReference type="InterPro" id="IPR003439">
    <property type="entry name" value="ABC_transporter-like_ATP-bd"/>
</dbReference>
<dbReference type="GO" id="GO:0005319">
    <property type="term" value="F:lipid transporter activity"/>
    <property type="evidence" value="ECO:0007669"/>
    <property type="project" value="TreeGrafter"/>
</dbReference>
<feature type="transmembrane region" description="Helical" evidence="3">
    <location>
        <begin position="442"/>
        <end position="465"/>
    </location>
</feature>
<feature type="transmembrane region" description="Helical" evidence="3">
    <location>
        <begin position="365"/>
        <end position="386"/>
    </location>
</feature>
<dbReference type="EMBL" id="KK107256">
    <property type="protein sequence ID" value="EZA54301.1"/>
    <property type="molecule type" value="Genomic_DNA"/>
</dbReference>
<keyword evidence="2 5" id="KW-0067">ATP-binding</keyword>
<dbReference type="SMART" id="SM00382">
    <property type="entry name" value="AAA"/>
    <property type="match status" value="2"/>
</dbReference>
<dbReference type="Proteomes" id="UP000053097">
    <property type="component" value="Unassembled WGS sequence"/>
</dbReference>
<dbReference type="Gene3D" id="3.40.50.300">
    <property type="entry name" value="P-loop containing nucleotide triphosphate hydrolases"/>
    <property type="match status" value="2"/>
</dbReference>
<keyword evidence="1" id="KW-0547">Nucleotide-binding</keyword>
<dbReference type="InterPro" id="IPR056264">
    <property type="entry name" value="R2_ABCA1-4-like"/>
</dbReference>
<dbReference type="Pfam" id="PF00005">
    <property type="entry name" value="ABC_tran"/>
    <property type="match status" value="2"/>
</dbReference>
<feature type="domain" description="ABC transporter" evidence="4">
    <location>
        <begin position="515"/>
        <end position="747"/>
    </location>
</feature>
<name>A0A026WF40_OOCBI</name>
<keyword evidence="6" id="KW-1185">Reference proteome</keyword>
<feature type="transmembrane region" description="Helical" evidence="3">
    <location>
        <begin position="338"/>
        <end position="359"/>
    </location>
</feature>
<proteinExistence type="predicted"/>
<dbReference type="OrthoDB" id="6512918at2759"/>
<accession>A0A026WF40</accession>
<keyword evidence="3" id="KW-1133">Transmembrane helix</keyword>
<evidence type="ECO:0000313" key="6">
    <source>
        <dbReference type="Proteomes" id="UP000053097"/>
    </source>
</evidence>
<dbReference type="Pfam" id="PF23321">
    <property type="entry name" value="R1_ABCA1"/>
    <property type="match status" value="1"/>
</dbReference>
<evidence type="ECO:0000256" key="1">
    <source>
        <dbReference type="ARBA" id="ARBA00022741"/>
    </source>
</evidence>
<feature type="transmembrane region" description="Helical" evidence="3">
    <location>
        <begin position="1053"/>
        <end position="1073"/>
    </location>
</feature>
<dbReference type="InterPro" id="IPR003593">
    <property type="entry name" value="AAA+_ATPase"/>
</dbReference>